<comment type="caution">
    <text evidence="6">The sequence shown here is derived from an EMBL/GenBank/DDBJ whole genome shotgun (WGS) entry which is preliminary data.</text>
</comment>
<dbReference type="SUPFAM" id="SSF48452">
    <property type="entry name" value="TPR-like"/>
    <property type="match status" value="1"/>
</dbReference>
<feature type="region of interest" description="Disordered" evidence="4">
    <location>
        <begin position="284"/>
        <end position="310"/>
    </location>
</feature>
<feature type="compositionally biased region" description="Polar residues" evidence="4">
    <location>
        <begin position="299"/>
        <end position="310"/>
    </location>
</feature>
<evidence type="ECO:0000313" key="6">
    <source>
        <dbReference type="EMBL" id="MDN3687099.1"/>
    </source>
</evidence>
<protein>
    <submittedName>
        <fullName evidence="6">Outer membrane protein assembly factor BamD</fullName>
    </submittedName>
</protein>
<dbReference type="InterPro" id="IPR011990">
    <property type="entry name" value="TPR-like_helical_dom_sf"/>
</dbReference>
<dbReference type="EMBL" id="JAUFQS010000004">
    <property type="protein sequence ID" value="MDN3687099.1"/>
    <property type="molecule type" value="Genomic_DNA"/>
</dbReference>
<keyword evidence="7" id="KW-1185">Reference proteome</keyword>
<dbReference type="RefSeq" id="WP_163383991.1">
    <property type="nucleotide sequence ID" value="NZ_JAUFQS010000004.1"/>
</dbReference>
<reference evidence="7" key="1">
    <citation type="journal article" date="2019" name="Int. J. Syst. Evol. Microbiol.">
        <title>The Global Catalogue of Microorganisms (GCM) 10K type strain sequencing project: providing services to taxonomists for standard genome sequencing and annotation.</title>
        <authorList>
            <consortium name="The Broad Institute Genomics Platform"/>
            <consortium name="The Broad Institute Genome Sequencing Center for Infectious Disease"/>
            <person name="Wu L."/>
            <person name="Ma J."/>
        </authorList>
    </citation>
    <scope>NUCLEOTIDE SEQUENCE [LARGE SCALE GENOMIC DNA]</scope>
    <source>
        <strain evidence="7">CECT 7706</strain>
    </source>
</reference>
<organism evidence="6 7">
    <name type="scientific">Cyclobacterium jeungdonense</name>
    <dbReference type="NCBI Taxonomy" id="708087"/>
    <lineage>
        <taxon>Bacteria</taxon>
        <taxon>Pseudomonadati</taxon>
        <taxon>Bacteroidota</taxon>
        <taxon>Cytophagia</taxon>
        <taxon>Cytophagales</taxon>
        <taxon>Cyclobacteriaceae</taxon>
        <taxon>Cyclobacterium</taxon>
    </lineage>
</organism>
<dbReference type="Gene3D" id="1.25.40.10">
    <property type="entry name" value="Tetratricopeptide repeat domain"/>
    <property type="match status" value="1"/>
</dbReference>
<dbReference type="Pfam" id="PF13525">
    <property type="entry name" value="YfiO"/>
    <property type="match status" value="1"/>
</dbReference>
<proteinExistence type="predicted"/>
<keyword evidence="3" id="KW-0998">Cell outer membrane</keyword>
<evidence type="ECO:0000313" key="7">
    <source>
        <dbReference type="Proteomes" id="UP001236663"/>
    </source>
</evidence>
<dbReference type="PROSITE" id="PS51257">
    <property type="entry name" value="PROKAR_LIPOPROTEIN"/>
    <property type="match status" value="1"/>
</dbReference>
<dbReference type="NCBIfam" id="TIGR03302">
    <property type="entry name" value="OM_YfiO"/>
    <property type="match status" value="1"/>
</dbReference>
<evidence type="ECO:0000256" key="3">
    <source>
        <dbReference type="ARBA" id="ARBA00023237"/>
    </source>
</evidence>
<name>A0ABT8C2V3_9BACT</name>
<keyword evidence="2" id="KW-0472">Membrane</keyword>
<evidence type="ECO:0000259" key="5">
    <source>
        <dbReference type="Pfam" id="PF13525"/>
    </source>
</evidence>
<evidence type="ECO:0000256" key="4">
    <source>
        <dbReference type="SAM" id="MobiDB-lite"/>
    </source>
</evidence>
<feature type="domain" description="Outer membrane lipoprotein BamD-like" evidence="5">
    <location>
        <begin position="35"/>
        <end position="179"/>
    </location>
</feature>
<dbReference type="Proteomes" id="UP001236663">
    <property type="component" value="Unassembled WGS sequence"/>
</dbReference>
<gene>
    <name evidence="6" type="primary">bamD</name>
    <name evidence="6" type="ORF">QWZ15_04600</name>
</gene>
<dbReference type="InterPro" id="IPR017689">
    <property type="entry name" value="BamD"/>
</dbReference>
<keyword evidence="1" id="KW-0732">Signal</keyword>
<accession>A0ABT8C2V3</accession>
<sequence>MKKTTPLYISILLLFTLVFTGCGEFYKLEKSTNWDELYEAANRYYDEGEYNKSIILYDRVLPVIKGSGKAELAEFNYAYAHFRTKRFIESAGYFKTFFDTYNRSPLAEEALFMHAYSLYLDSPDYNLDQRSSREAVNAIQLFMNRYPESDSYERAISMIDDLQKRFEEKAYEESKMYYRLTEGLFPGEFYRACIINFQNFAKDYPDSEYNEELAFKLVEVSNAYAERSVFDKKEERLKQSIEFAQDFAQKYPDSSYDSKVKNLMSETKTELEAHYRLKEQYESRSAEAKRLREEEERNQQATEALRNTEN</sequence>
<dbReference type="InterPro" id="IPR039565">
    <property type="entry name" value="BamD-like"/>
</dbReference>
<feature type="compositionally biased region" description="Basic and acidic residues" evidence="4">
    <location>
        <begin position="284"/>
        <end position="298"/>
    </location>
</feature>
<evidence type="ECO:0000256" key="1">
    <source>
        <dbReference type="ARBA" id="ARBA00022729"/>
    </source>
</evidence>
<evidence type="ECO:0000256" key="2">
    <source>
        <dbReference type="ARBA" id="ARBA00023136"/>
    </source>
</evidence>